<dbReference type="CDD" id="cd01347">
    <property type="entry name" value="ligand_gated_channel"/>
    <property type="match status" value="1"/>
</dbReference>
<evidence type="ECO:0000256" key="3">
    <source>
        <dbReference type="ARBA" id="ARBA00022448"/>
    </source>
</evidence>
<keyword evidence="4 11" id="KW-1134">Transmembrane beta strand</keyword>
<dbReference type="InterPro" id="IPR000531">
    <property type="entry name" value="Beta-barrel_TonB"/>
</dbReference>
<dbReference type="EMBL" id="JANUXW010000003">
    <property type="protein sequence ID" value="MCS4533583.1"/>
    <property type="molecule type" value="Genomic_DNA"/>
</dbReference>
<evidence type="ECO:0000256" key="13">
    <source>
        <dbReference type="RuleBase" id="RU003357"/>
    </source>
</evidence>
<dbReference type="PANTHER" id="PTHR30069">
    <property type="entry name" value="TONB-DEPENDENT OUTER MEMBRANE RECEPTOR"/>
    <property type="match status" value="1"/>
</dbReference>
<dbReference type="SUPFAM" id="SSF56935">
    <property type="entry name" value="Porins"/>
    <property type="match status" value="1"/>
</dbReference>
<feature type="region of interest" description="Disordered" evidence="14">
    <location>
        <begin position="29"/>
        <end position="48"/>
    </location>
</feature>
<keyword evidence="10 11" id="KW-0998">Cell outer membrane</keyword>
<proteinExistence type="inferred from homology"/>
<reference evidence="18" key="2">
    <citation type="journal article" date="2023" name="Curr. Microbiol.">
        <title>Neisseria montereyensis sp. nov., Isolated from Oropharynx of California Sea Lion (Zalophus californianus): Genomic, Phylogenetic, and Phenotypic Study.</title>
        <authorList>
            <person name="Volokhov D.V."/>
            <person name="Zagorodnyaya T.A."/>
            <person name="Furtak V.A."/>
            <person name="Nattanmai G."/>
            <person name="Randall L."/>
            <person name="Jose S."/>
            <person name="Gao Y."/>
            <person name="Gulland F.M."/>
            <person name="Eisenberg T."/>
            <person name="Delmonte P."/>
            <person name="Blom J."/>
            <person name="Mitchell K.K."/>
        </authorList>
    </citation>
    <scope>NUCLEOTIDE SEQUENCE</scope>
    <source>
        <strain evidence="18">CSL10203-ORH2</strain>
    </source>
</reference>
<comment type="similarity">
    <text evidence="2 11 13">Belongs to the TonB-dependent receptor family.</text>
</comment>
<accession>A0ABT2FDJ6</accession>
<name>A0ABT2FDJ6_9NEIS</name>
<gene>
    <name evidence="18" type="ORF">NXS09_04625</name>
</gene>
<evidence type="ECO:0000256" key="12">
    <source>
        <dbReference type="PROSITE-ProRule" id="PRU10144"/>
    </source>
</evidence>
<dbReference type="InterPro" id="IPR036942">
    <property type="entry name" value="Beta-barrel_TonB_sf"/>
</dbReference>
<dbReference type="Pfam" id="PF07715">
    <property type="entry name" value="Plug"/>
    <property type="match status" value="1"/>
</dbReference>
<evidence type="ECO:0000256" key="6">
    <source>
        <dbReference type="ARBA" id="ARBA00022729"/>
    </source>
</evidence>
<evidence type="ECO:0000256" key="11">
    <source>
        <dbReference type="PROSITE-ProRule" id="PRU01360"/>
    </source>
</evidence>
<keyword evidence="5 11" id="KW-0812">Transmembrane</keyword>
<keyword evidence="7 13" id="KW-0798">TonB box</keyword>
<keyword evidence="8 11" id="KW-0472">Membrane</keyword>
<evidence type="ECO:0000256" key="14">
    <source>
        <dbReference type="SAM" id="MobiDB-lite"/>
    </source>
</evidence>
<evidence type="ECO:0000259" key="16">
    <source>
        <dbReference type="Pfam" id="PF00593"/>
    </source>
</evidence>
<evidence type="ECO:0000313" key="18">
    <source>
        <dbReference type="EMBL" id="MCS4533583.1"/>
    </source>
</evidence>
<feature type="compositionally biased region" description="Low complexity" evidence="14">
    <location>
        <begin position="29"/>
        <end position="45"/>
    </location>
</feature>
<dbReference type="PROSITE" id="PS52016">
    <property type="entry name" value="TONB_DEPENDENT_REC_3"/>
    <property type="match status" value="1"/>
</dbReference>
<dbReference type="InterPro" id="IPR039426">
    <property type="entry name" value="TonB-dep_rcpt-like"/>
</dbReference>
<feature type="domain" description="TonB-dependent receptor plug" evidence="17">
    <location>
        <begin position="71"/>
        <end position="178"/>
    </location>
</feature>
<dbReference type="InterPro" id="IPR010917">
    <property type="entry name" value="TonB_rcpt_CS"/>
</dbReference>
<reference evidence="18" key="1">
    <citation type="submission" date="2022-08" db="EMBL/GenBank/DDBJ databases">
        <authorList>
            <person name="Volokhov D.V."/>
            <person name="Furtak V.A."/>
            <person name="Zagorodnyaya T.A."/>
        </authorList>
    </citation>
    <scope>NUCLEOTIDE SEQUENCE</scope>
    <source>
        <strain evidence="18">CSL10203-ORH2</strain>
    </source>
</reference>
<sequence>MKAPFRLGLISFLIISAFPAYAADEAAETTTTETAATETSAAPEPNGQVNLDAVRVRARRAPSKLGEAKTKREELDENLVQDVRDMVRYDPAVSIVEGGRGSTNGFAIRGVDKDRVAINVDGLAQAESRSSGGFQELFGAYGNFNANRNAAELENISAVSIRKGADSITSGSGALGGAVEYTTKSPRDVVDADNPLYVGVKGGYTGRNGEKMGSTDVAAYFKGFDARFVYTRRHGHETESNNDGQDHNVRFENDNVYNPQTNNTGYFGSAGRFRSQPDPQSYKGKSTLFKLGYHFNDYNYLYYTYEDKREDRITNELSNLLVADWQGNVGVDYRKRNDITYLKRTGIAYENQLLSGPWDKLTVSYDKQKIQMSTFTWDVPTDMTARGINSEIYQTFRRLNQDTKQFSAKADKSLELGNVAWSMSYGGGINKNTNTNDHYTVFVNVFDPTFEKSSRATQEFLLEAESKKKHVFWNNSFNINNFRIGAGIRHDWVDNKTLPNEDFINAMRQKGLDDAKAKFGATSYALSFDWRFAPGWTLLTKYSTGFRAPTTDEMWFTFPHPDMTVLANTNLKAEKAHNYELGISNRGDWGNFLLSGFHTRYKDFIDFAYLGQRSGEQWNYNTQQWESRGYSAPTWQNVNRDEATINGVELSGDWNLDSVGLPRGFFMNWSASYLKGKAKHEDGRKTPINALAPFGAVVGLGYVQPENRWSLRTNLSYTSRKKPKDTIHNDDDQNNPWPYARHGNNYFLVDLLGHYMIGKNVTIRGGIFNLFDKKYYTWDSLRSIREFGTVNRVDDCNTGNGPQHASCSHIGIQRFAAPGRSYGLTIEAKF</sequence>
<keyword evidence="3 11" id="KW-0813">Transport</keyword>
<protein>
    <submittedName>
        <fullName evidence="18">TonB-dependent hemoglobin/transferrin/lactoferrin family receptor</fullName>
    </submittedName>
</protein>
<dbReference type="NCBIfam" id="TIGR01786">
    <property type="entry name" value="TonB-hemlactrns"/>
    <property type="match status" value="1"/>
</dbReference>
<dbReference type="Pfam" id="PF00593">
    <property type="entry name" value="TonB_dep_Rec_b-barrel"/>
    <property type="match status" value="1"/>
</dbReference>
<dbReference type="InterPro" id="IPR037066">
    <property type="entry name" value="Plug_dom_sf"/>
</dbReference>
<evidence type="ECO:0000256" key="2">
    <source>
        <dbReference type="ARBA" id="ARBA00009810"/>
    </source>
</evidence>
<evidence type="ECO:0000259" key="17">
    <source>
        <dbReference type="Pfam" id="PF07715"/>
    </source>
</evidence>
<feature type="short sequence motif" description="TonB C-terminal box" evidence="12">
    <location>
        <begin position="813"/>
        <end position="830"/>
    </location>
</feature>
<organism evidence="18 19">
    <name type="scientific">Neisseria montereyensis</name>
    <dbReference type="NCBI Taxonomy" id="2973938"/>
    <lineage>
        <taxon>Bacteria</taxon>
        <taxon>Pseudomonadati</taxon>
        <taxon>Pseudomonadota</taxon>
        <taxon>Betaproteobacteria</taxon>
        <taxon>Neisseriales</taxon>
        <taxon>Neisseriaceae</taxon>
        <taxon>Neisseria</taxon>
    </lineage>
</organism>
<dbReference type="Gene3D" id="2.170.130.10">
    <property type="entry name" value="TonB-dependent receptor, plug domain"/>
    <property type="match status" value="1"/>
</dbReference>
<dbReference type="InterPro" id="IPR010949">
    <property type="entry name" value="TonB_Hb/transfer/lactofer_rcpt"/>
</dbReference>
<keyword evidence="6 15" id="KW-0732">Signal</keyword>
<keyword evidence="19" id="KW-1185">Reference proteome</keyword>
<dbReference type="PANTHER" id="PTHR30069:SF29">
    <property type="entry name" value="HEMOGLOBIN AND HEMOGLOBIN-HAPTOGLOBIN-BINDING PROTEIN 1-RELATED"/>
    <property type="match status" value="1"/>
</dbReference>
<evidence type="ECO:0000256" key="10">
    <source>
        <dbReference type="ARBA" id="ARBA00023237"/>
    </source>
</evidence>
<dbReference type="Proteomes" id="UP001166947">
    <property type="component" value="Unassembled WGS sequence"/>
</dbReference>
<dbReference type="Gene3D" id="2.40.170.20">
    <property type="entry name" value="TonB-dependent receptor, beta-barrel domain"/>
    <property type="match status" value="1"/>
</dbReference>
<keyword evidence="9 18" id="KW-0675">Receptor</keyword>
<feature type="signal peptide" evidence="15">
    <location>
        <begin position="1"/>
        <end position="22"/>
    </location>
</feature>
<evidence type="ECO:0000256" key="5">
    <source>
        <dbReference type="ARBA" id="ARBA00022692"/>
    </source>
</evidence>
<evidence type="ECO:0000256" key="7">
    <source>
        <dbReference type="ARBA" id="ARBA00023077"/>
    </source>
</evidence>
<feature type="chain" id="PRO_5046979328" evidence="15">
    <location>
        <begin position="23"/>
        <end position="830"/>
    </location>
</feature>
<evidence type="ECO:0000256" key="1">
    <source>
        <dbReference type="ARBA" id="ARBA00004571"/>
    </source>
</evidence>
<dbReference type="InterPro" id="IPR012910">
    <property type="entry name" value="Plug_dom"/>
</dbReference>
<evidence type="ECO:0000256" key="9">
    <source>
        <dbReference type="ARBA" id="ARBA00023170"/>
    </source>
</evidence>
<evidence type="ECO:0000256" key="15">
    <source>
        <dbReference type="SAM" id="SignalP"/>
    </source>
</evidence>
<evidence type="ECO:0000313" key="19">
    <source>
        <dbReference type="Proteomes" id="UP001166947"/>
    </source>
</evidence>
<comment type="caution">
    <text evidence="18">The sequence shown here is derived from an EMBL/GenBank/DDBJ whole genome shotgun (WGS) entry which is preliminary data.</text>
</comment>
<evidence type="ECO:0000256" key="8">
    <source>
        <dbReference type="ARBA" id="ARBA00023136"/>
    </source>
</evidence>
<comment type="subcellular location">
    <subcellularLocation>
        <location evidence="1 11">Cell outer membrane</location>
        <topology evidence="1 11">Multi-pass membrane protein</topology>
    </subcellularLocation>
</comment>
<dbReference type="RefSeq" id="WP_259291396.1">
    <property type="nucleotide sequence ID" value="NZ_JANUXW010000003.1"/>
</dbReference>
<evidence type="ECO:0000256" key="4">
    <source>
        <dbReference type="ARBA" id="ARBA00022452"/>
    </source>
</evidence>
<dbReference type="PROSITE" id="PS01156">
    <property type="entry name" value="TONB_DEPENDENT_REC_2"/>
    <property type="match status" value="1"/>
</dbReference>
<feature type="domain" description="TonB-dependent receptor-like beta-barrel" evidence="16">
    <location>
        <begin position="292"/>
        <end position="770"/>
    </location>
</feature>